<evidence type="ECO:0000256" key="1">
    <source>
        <dbReference type="SAM" id="MobiDB-lite"/>
    </source>
</evidence>
<evidence type="ECO:0000313" key="2">
    <source>
        <dbReference type="EMBL" id="EGW33065.1"/>
    </source>
</evidence>
<feature type="region of interest" description="Disordered" evidence="1">
    <location>
        <begin position="59"/>
        <end position="80"/>
    </location>
</feature>
<dbReference type="HOGENOM" id="CLU_850384_0_0_1"/>
<dbReference type="RefSeq" id="XP_007374580.1">
    <property type="nucleotide sequence ID" value="XM_007374518.1"/>
</dbReference>
<organism evidence="3">
    <name type="scientific">Spathaspora passalidarum (strain NRRL Y-27907 / 11-Y1)</name>
    <dbReference type="NCBI Taxonomy" id="619300"/>
    <lineage>
        <taxon>Eukaryota</taxon>
        <taxon>Fungi</taxon>
        <taxon>Dikarya</taxon>
        <taxon>Ascomycota</taxon>
        <taxon>Saccharomycotina</taxon>
        <taxon>Pichiomycetes</taxon>
        <taxon>Debaryomycetaceae</taxon>
        <taxon>Spathaspora</taxon>
    </lineage>
</organism>
<dbReference type="Proteomes" id="UP000000709">
    <property type="component" value="Unassembled WGS sequence"/>
</dbReference>
<accession>G3AL22</accession>
<sequence>MNFYRFTAYNLITISLQAEPPKIIDSYNRLADIHLKILLSFPNLNLNAYSEIKLEQQGETGYTAPPPHGGERGFAPPGGFRDKREDFIMSISERQELSLMYILNSLLSLRSITKFVDTSPLYKSELSFLAKSLSSSLSRDIDELASQPTSTHSSVVSFPQLNQLEKEKSLDFMQRKMINNSVLIHGSYKEKLGNIVKLCNFLNDGNLTIPALCQKYHSTISESTHGTESLRFAVEAVLKLLILLSLERISNGVNSISVVNLRKLFFIDGSIEDVFKVKKVLDYEIQVQNGDEVLVLSKNKGVKSMDLIIQDQLEINRLSQKLKELAT</sequence>
<keyword evidence="3" id="KW-1185">Reference proteome</keyword>
<protein>
    <submittedName>
        <fullName evidence="2">Uncharacterized protein</fullName>
    </submittedName>
</protein>
<dbReference type="InParanoid" id="G3AL22"/>
<dbReference type="OrthoDB" id="4093184at2759"/>
<dbReference type="EMBL" id="GL996501">
    <property type="protein sequence ID" value="EGW33065.1"/>
    <property type="molecule type" value="Genomic_DNA"/>
</dbReference>
<dbReference type="eggNOG" id="ENOG502T6DQ">
    <property type="taxonomic scope" value="Eukaryota"/>
</dbReference>
<dbReference type="KEGG" id="spaa:SPAPADRAFT_60381"/>
<reference evidence="2 3" key="1">
    <citation type="journal article" date="2011" name="Proc. Natl. Acad. Sci. U.S.A.">
        <title>Comparative genomics of xylose-fermenting fungi for enhanced biofuel production.</title>
        <authorList>
            <person name="Wohlbach D.J."/>
            <person name="Kuo A."/>
            <person name="Sato T.K."/>
            <person name="Potts K.M."/>
            <person name="Salamov A.A."/>
            <person name="LaButti K.M."/>
            <person name="Sun H."/>
            <person name="Clum A."/>
            <person name="Pangilinan J.L."/>
            <person name="Lindquist E.A."/>
            <person name="Lucas S."/>
            <person name="Lapidus A."/>
            <person name="Jin M."/>
            <person name="Gunawan C."/>
            <person name="Balan V."/>
            <person name="Dale B.E."/>
            <person name="Jeffries T.W."/>
            <person name="Zinkel R."/>
            <person name="Barry K.W."/>
            <person name="Grigoriev I.V."/>
            <person name="Gasch A.P."/>
        </authorList>
    </citation>
    <scope>NUCLEOTIDE SEQUENCE [LARGE SCALE GENOMIC DNA]</scope>
    <source>
        <strain evidence="3">NRRL Y-27907 / 11-Y1</strain>
    </source>
</reference>
<proteinExistence type="predicted"/>
<name>G3AL22_SPAPN</name>
<gene>
    <name evidence="2" type="ORF">SPAPADRAFT_60381</name>
</gene>
<evidence type="ECO:0000313" key="3">
    <source>
        <dbReference type="Proteomes" id="UP000000709"/>
    </source>
</evidence>
<dbReference type="GeneID" id="18873378"/>
<dbReference type="AlphaFoldDB" id="G3AL22"/>